<evidence type="ECO:0000256" key="2">
    <source>
        <dbReference type="ARBA" id="ARBA00004173"/>
    </source>
</evidence>
<dbReference type="GO" id="GO:0004176">
    <property type="term" value="F:ATP-dependent peptidase activity"/>
    <property type="evidence" value="ECO:0007669"/>
    <property type="project" value="InterPro"/>
</dbReference>
<dbReference type="Pfam" id="PF01434">
    <property type="entry name" value="Peptidase_M41"/>
    <property type="match status" value="1"/>
</dbReference>
<dbReference type="SMART" id="SM00382">
    <property type="entry name" value="AAA"/>
    <property type="match status" value="1"/>
</dbReference>
<keyword evidence="13" id="KW-0496">Mitochondrion</keyword>
<keyword evidence="18" id="KW-1185">Reference proteome</keyword>
<dbReference type="Gene3D" id="3.40.50.300">
    <property type="entry name" value="P-loop containing nucleotide triphosphate hydrolases"/>
    <property type="match status" value="1"/>
</dbReference>
<keyword evidence="12" id="KW-0482">Metalloprotease</keyword>
<dbReference type="Pfam" id="PF21232">
    <property type="entry name" value="Yme1-like_N"/>
    <property type="match status" value="1"/>
</dbReference>
<reference evidence="17" key="1">
    <citation type="submission" date="2023-03" db="EMBL/GenBank/DDBJ databases">
        <title>Near-Complete genome sequence of Lipomyces tetrasporous NRRL Y-64009, an oleaginous yeast capable of growing on lignocellulosic hydrolysates.</title>
        <authorList>
            <consortium name="Lawrence Berkeley National Laboratory"/>
            <person name="Jagtap S.S."/>
            <person name="Liu J.-J."/>
            <person name="Walukiewicz H.E."/>
            <person name="Pangilinan J."/>
            <person name="Lipzen A."/>
            <person name="Ahrendt S."/>
            <person name="Koriabine M."/>
            <person name="Cobaugh K."/>
            <person name="Salamov A."/>
            <person name="Yoshinaga Y."/>
            <person name="Ng V."/>
            <person name="Daum C."/>
            <person name="Grigoriev I.V."/>
            <person name="Slininger P.J."/>
            <person name="Dien B.S."/>
            <person name="Jin Y.-S."/>
            <person name="Rao C.V."/>
        </authorList>
    </citation>
    <scope>NUCLEOTIDE SEQUENCE</scope>
    <source>
        <strain evidence="17">NRRL Y-64009</strain>
    </source>
</reference>
<gene>
    <name evidence="17" type="ORF">POJ06DRAFT_282898</name>
</gene>
<dbReference type="PANTHER" id="PTHR23076">
    <property type="entry name" value="METALLOPROTEASE M41 FTSH"/>
    <property type="match status" value="1"/>
</dbReference>
<evidence type="ECO:0000256" key="12">
    <source>
        <dbReference type="ARBA" id="ARBA00023049"/>
    </source>
</evidence>
<dbReference type="GO" id="GO:0005743">
    <property type="term" value="C:mitochondrial inner membrane"/>
    <property type="evidence" value="ECO:0007669"/>
    <property type="project" value="TreeGrafter"/>
</dbReference>
<dbReference type="GO" id="GO:0004222">
    <property type="term" value="F:metalloendopeptidase activity"/>
    <property type="evidence" value="ECO:0007669"/>
    <property type="project" value="InterPro"/>
</dbReference>
<evidence type="ECO:0000256" key="5">
    <source>
        <dbReference type="ARBA" id="ARBA00010550"/>
    </source>
</evidence>
<dbReference type="GO" id="GO:0046872">
    <property type="term" value="F:metal ion binding"/>
    <property type="evidence" value="ECO:0007669"/>
    <property type="project" value="UniProtKB-KW"/>
</dbReference>
<dbReference type="InterPro" id="IPR041569">
    <property type="entry name" value="AAA_lid_3"/>
</dbReference>
<dbReference type="FunFam" id="1.20.58.760:FF:000002">
    <property type="entry name" value="ATP-dependent zinc metalloprotease FtsH"/>
    <property type="match status" value="1"/>
</dbReference>
<dbReference type="GO" id="GO:0005524">
    <property type="term" value="F:ATP binding"/>
    <property type="evidence" value="ECO:0007669"/>
    <property type="project" value="UniProtKB-KW"/>
</dbReference>
<dbReference type="GO" id="GO:0141164">
    <property type="term" value="P:mitochondrial protein quality control"/>
    <property type="evidence" value="ECO:0007669"/>
    <property type="project" value="UniProtKB-ARBA"/>
</dbReference>
<dbReference type="Pfam" id="PF17862">
    <property type="entry name" value="AAA_lid_3"/>
    <property type="match status" value="1"/>
</dbReference>
<evidence type="ECO:0000256" key="3">
    <source>
        <dbReference type="ARBA" id="ARBA00004370"/>
    </source>
</evidence>
<evidence type="ECO:0000256" key="8">
    <source>
        <dbReference type="ARBA" id="ARBA00022741"/>
    </source>
</evidence>
<dbReference type="EMBL" id="JARPMG010000009">
    <property type="protein sequence ID" value="KAJ8098207.1"/>
    <property type="molecule type" value="Genomic_DNA"/>
</dbReference>
<dbReference type="InterPro" id="IPR003959">
    <property type="entry name" value="ATPase_AAA_core"/>
</dbReference>
<comment type="similarity">
    <text evidence="5">In the N-terminal section; belongs to the AAA ATPase family.</text>
</comment>
<dbReference type="SUPFAM" id="SSF52540">
    <property type="entry name" value="P-loop containing nucleoside triphosphate hydrolases"/>
    <property type="match status" value="1"/>
</dbReference>
<keyword evidence="11" id="KW-0067">ATP-binding</keyword>
<dbReference type="Gene3D" id="1.10.8.60">
    <property type="match status" value="1"/>
</dbReference>
<keyword evidence="6" id="KW-0645">Protease</keyword>
<dbReference type="HAMAP" id="MF_01458">
    <property type="entry name" value="FtsH"/>
    <property type="match status" value="1"/>
</dbReference>
<keyword evidence="15" id="KW-1133">Transmembrane helix</keyword>
<protein>
    <submittedName>
        <fullName evidence="17">Peptidase family M41-domain-containing protein</fullName>
    </submittedName>
</protein>
<evidence type="ECO:0000313" key="18">
    <source>
        <dbReference type="Proteomes" id="UP001217417"/>
    </source>
</evidence>
<keyword evidence="14 15" id="KW-0472">Membrane</keyword>
<keyword evidence="8" id="KW-0547">Nucleotide-binding</keyword>
<comment type="cofactor">
    <cofactor evidence="1">
        <name>Zn(2+)</name>
        <dbReference type="ChEBI" id="CHEBI:29105"/>
    </cofactor>
</comment>
<keyword evidence="15" id="KW-0812">Transmembrane</keyword>
<evidence type="ECO:0000256" key="1">
    <source>
        <dbReference type="ARBA" id="ARBA00001947"/>
    </source>
</evidence>
<dbReference type="FunFam" id="3.40.50.300:FF:000175">
    <property type="entry name" value="ATP-dependent zinc metalloprotease FTSH 4"/>
    <property type="match status" value="1"/>
</dbReference>
<dbReference type="InterPro" id="IPR048438">
    <property type="entry name" value="Yme1-like_N"/>
</dbReference>
<feature type="domain" description="AAA+ ATPase" evidence="16">
    <location>
        <begin position="290"/>
        <end position="426"/>
    </location>
</feature>
<keyword evidence="9" id="KW-0378">Hydrolase</keyword>
<organism evidence="17 18">
    <name type="scientific">Lipomyces tetrasporus</name>
    <dbReference type="NCBI Taxonomy" id="54092"/>
    <lineage>
        <taxon>Eukaryota</taxon>
        <taxon>Fungi</taxon>
        <taxon>Dikarya</taxon>
        <taxon>Ascomycota</taxon>
        <taxon>Saccharomycotina</taxon>
        <taxon>Lipomycetes</taxon>
        <taxon>Lipomycetales</taxon>
        <taxon>Lipomycetaceae</taxon>
        <taxon>Lipomyces</taxon>
    </lineage>
</organism>
<name>A0AAD7QQZ5_9ASCO</name>
<dbReference type="Gene3D" id="1.20.58.760">
    <property type="entry name" value="Peptidase M41"/>
    <property type="match status" value="1"/>
</dbReference>
<comment type="subcellular location">
    <subcellularLocation>
        <location evidence="3">Membrane</location>
    </subcellularLocation>
    <subcellularLocation>
        <location evidence="2">Mitochondrion</location>
    </subcellularLocation>
</comment>
<dbReference type="GeneID" id="80885233"/>
<dbReference type="InterPro" id="IPR037219">
    <property type="entry name" value="Peptidase_M41-like"/>
</dbReference>
<comment type="similarity">
    <text evidence="4">In the C-terminal section; belongs to the peptidase M41 family.</text>
</comment>
<evidence type="ECO:0000256" key="14">
    <source>
        <dbReference type="ARBA" id="ARBA00023136"/>
    </source>
</evidence>
<evidence type="ECO:0000256" key="13">
    <source>
        <dbReference type="ARBA" id="ARBA00023128"/>
    </source>
</evidence>
<dbReference type="SUPFAM" id="SSF140990">
    <property type="entry name" value="FtsH protease domain-like"/>
    <property type="match status" value="1"/>
</dbReference>
<keyword evidence="10" id="KW-0862">Zinc</keyword>
<evidence type="ECO:0000256" key="10">
    <source>
        <dbReference type="ARBA" id="ARBA00022833"/>
    </source>
</evidence>
<dbReference type="NCBIfam" id="TIGR01241">
    <property type="entry name" value="FtsH_fam"/>
    <property type="match status" value="1"/>
</dbReference>
<evidence type="ECO:0000256" key="6">
    <source>
        <dbReference type="ARBA" id="ARBA00022670"/>
    </source>
</evidence>
<dbReference type="Pfam" id="PF00004">
    <property type="entry name" value="AAA"/>
    <property type="match status" value="1"/>
</dbReference>
<dbReference type="AlphaFoldDB" id="A0AAD7QQZ5"/>
<evidence type="ECO:0000313" key="17">
    <source>
        <dbReference type="EMBL" id="KAJ8098207.1"/>
    </source>
</evidence>
<dbReference type="InterPro" id="IPR003593">
    <property type="entry name" value="AAA+_ATPase"/>
</dbReference>
<feature type="transmembrane region" description="Helical" evidence="15">
    <location>
        <begin position="210"/>
        <end position="231"/>
    </location>
</feature>
<evidence type="ECO:0000259" key="16">
    <source>
        <dbReference type="SMART" id="SM00382"/>
    </source>
</evidence>
<dbReference type="CDD" id="cd19501">
    <property type="entry name" value="RecA-like_FtsH"/>
    <property type="match status" value="1"/>
</dbReference>
<sequence>MANVLLRPILRHEASKVSSLLIKGNLAKNFVAFQVHTRLASTNSSEPGRVIRAHLIGVNKRPELARLTEHNVVASLTRHLSLGLVKRSLAAKERKANEHLDDPSMQADYYAALLAHKYPEVVVKRYENPSVASNAECESLYLGALELLGETQKAAAVRNSGVQNQGAPAAFSGETATAGVKRPSITSSGLKSDPIHVVLQDSKGSLFFRYVRLLVMLGVSFYALIVLVAVASETSGILKGPPQAKHDTSMSQPTVKFTDVHGVDEARADLEEIVAFLRDPTKYTGLGGRLPKGVLLTGPPGTGKTLLARAVAGEAGVPFFFMSGSEFDEMYVGVGAKRVRELFAAAKAKAPSIVFIDELDAIGARRNSRDQAYVKQTLNQLLVDLDGFSQTTGVIFIAATNFPELLDPALTRPGRFDKIVNVDLPDVRGRIAILKHHMKNVETASDVDVESVARGTPGFSGADLQNLVNQAAIHASQVNAHQVDTNHFEWAKDKILMGAEKKSMVLTDSTKRLTAFHEAGHALLAMYTPGATALYKATILPRGRALGVTFQLPEMDKYDQTKKELLAQIDVCMGGKAAEEFINGPENVTSGCASDLKKATQIARQMVTSYGMSDKVGPVELSDKWQEWSAKTRELAESEIRDLLSKSEERAKKLLYERSKELSRLAEALVEYETLDKADIERVVNGEKPVKAKKAALSESVASIIKGTRPIAAARDRNPPAL</sequence>
<dbReference type="InterPro" id="IPR027417">
    <property type="entry name" value="P-loop_NTPase"/>
</dbReference>
<dbReference type="FunFam" id="1.10.8.60:FF:000001">
    <property type="entry name" value="ATP-dependent zinc metalloprotease FtsH"/>
    <property type="match status" value="1"/>
</dbReference>
<comment type="caution">
    <text evidence="17">The sequence shown here is derived from an EMBL/GenBank/DDBJ whole genome shotgun (WGS) entry which is preliminary data.</text>
</comment>
<dbReference type="PANTHER" id="PTHR23076:SF97">
    <property type="entry name" value="ATP-DEPENDENT ZINC METALLOPROTEASE YME1L1"/>
    <property type="match status" value="1"/>
</dbReference>
<evidence type="ECO:0000256" key="4">
    <source>
        <dbReference type="ARBA" id="ARBA00010044"/>
    </source>
</evidence>
<keyword evidence="7" id="KW-0479">Metal-binding</keyword>
<dbReference type="Proteomes" id="UP001217417">
    <property type="component" value="Unassembled WGS sequence"/>
</dbReference>
<evidence type="ECO:0000256" key="15">
    <source>
        <dbReference type="SAM" id="Phobius"/>
    </source>
</evidence>
<accession>A0AAD7QQZ5</accession>
<dbReference type="GO" id="GO:0016887">
    <property type="term" value="F:ATP hydrolysis activity"/>
    <property type="evidence" value="ECO:0007669"/>
    <property type="project" value="InterPro"/>
</dbReference>
<dbReference type="InterPro" id="IPR000642">
    <property type="entry name" value="Peptidase_M41"/>
</dbReference>
<dbReference type="RefSeq" id="XP_056041657.1">
    <property type="nucleotide sequence ID" value="XM_056190067.1"/>
</dbReference>
<dbReference type="GO" id="GO:0007005">
    <property type="term" value="P:mitochondrion organization"/>
    <property type="evidence" value="ECO:0007669"/>
    <property type="project" value="TreeGrafter"/>
</dbReference>
<dbReference type="InterPro" id="IPR005936">
    <property type="entry name" value="FtsH"/>
</dbReference>
<evidence type="ECO:0000256" key="9">
    <source>
        <dbReference type="ARBA" id="ARBA00022801"/>
    </source>
</evidence>
<evidence type="ECO:0000256" key="7">
    <source>
        <dbReference type="ARBA" id="ARBA00022723"/>
    </source>
</evidence>
<evidence type="ECO:0000256" key="11">
    <source>
        <dbReference type="ARBA" id="ARBA00022840"/>
    </source>
</evidence>
<proteinExistence type="inferred from homology"/>